<dbReference type="Gene3D" id="3.40.800.20">
    <property type="entry name" value="Histone deacetylase domain"/>
    <property type="match status" value="1"/>
</dbReference>
<sequence length="453" mass="51859">MENSCVSDELNKFRNEVIPEILKQPHSVSSTNQMGFPPSSPLLNSQVQRKVSIAGYHWYETELTSLVPSNLGRSNSIYNMLKSYNEIFNKLEKLTIKKATKLELCKFHDEEFVNFLLKKRNISIKDSSQLEAIKKYQLEARSHGVFDEKNYHEDENNDIIEDDEKELFKFGLKFDCPLFPHMDEYIQLLAGSTLSSCRFLMKNHQNPLLKQPIAINWNGGRHHGKRSKAAGFCYINDISLAILELRKTFSKIVYIDLDLHHGDGVENSFSFSDKIMTLSVHRKDLGFFPGTGGIDNKGKGKGLKYSVNIPLKHGLSDRSLLRVIDEIIIPTIEKFKPDCMVIQCGGDGLSTDDFKEWNLSIKGYGEAIKSLLSLHHPVLMLGGGGYNNSQMARLYTYLTTIALDIDFKFDILPDDLNDEDYEFWNVHEMNMIDENNDNYIDELKRIIGARYGF</sequence>
<dbReference type="PIRSF" id="PIRSF037913">
    <property type="entry name" value="His_deacetylse_1"/>
    <property type="match status" value="1"/>
</dbReference>
<feature type="active site" description="Proton acceptor" evidence="15">
    <location>
        <position position="223"/>
    </location>
</feature>
<reference evidence="19" key="1">
    <citation type="journal article" date="2021" name="Open Biol.">
        <title>Shared evolutionary footprints suggest mitochondrial oxidative damage underlies multiple complex I losses in fungi.</title>
        <authorList>
            <person name="Schikora-Tamarit M.A."/>
            <person name="Marcet-Houben M."/>
            <person name="Nosek J."/>
            <person name="Gabaldon T."/>
        </authorList>
    </citation>
    <scope>NUCLEOTIDE SEQUENCE</scope>
    <source>
        <strain evidence="19">CBS6341</strain>
    </source>
</reference>
<dbReference type="AlphaFoldDB" id="A0A9P8P7X7"/>
<evidence type="ECO:0000256" key="17">
    <source>
        <dbReference type="PIRSR" id="PIRSR037913-3"/>
    </source>
</evidence>
<evidence type="ECO:0000256" key="9">
    <source>
        <dbReference type="ARBA" id="ARBA00022801"/>
    </source>
</evidence>
<proteinExistence type="inferred from homology"/>
<dbReference type="OrthoDB" id="73273at2759"/>
<dbReference type="GO" id="GO:0031507">
    <property type="term" value="P:heterochromatin formation"/>
    <property type="evidence" value="ECO:0007669"/>
    <property type="project" value="TreeGrafter"/>
</dbReference>
<dbReference type="InterPro" id="IPR000286">
    <property type="entry name" value="HDACs"/>
</dbReference>
<evidence type="ECO:0000256" key="3">
    <source>
        <dbReference type="ARBA" id="ARBA00004286"/>
    </source>
</evidence>
<comment type="caution">
    <text evidence="19">The sequence shown here is derived from an EMBL/GenBank/DDBJ whole genome shotgun (WGS) entry which is preliminary data.</text>
</comment>
<dbReference type="GO" id="GO:0005737">
    <property type="term" value="C:cytoplasm"/>
    <property type="evidence" value="ECO:0007669"/>
    <property type="project" value="UniProtKB-SubCell"/>
</dbReference>
<feature type="binding site" evidence="17">
    <location>
        <position position="260"/>
    </location>
    <ligand>
        <name>a divalent metal cation</name>
        <dbReference type="ChEBI" id="CHEBI:60240"/>
    </ligand>
</feature>
<dbReference type="PANTHER" id="PTHR10625">
    <property type="entry name" value="HISTONE DEACETYLASE HDAC1-RELATED"/>
    <property type="match status" value="1"/>
</dbReference>
<dbReference type="EC" id="3.5.1.98" evidence="14"/>
<evidence type="ECO:0000256" key="2">
    <source>
        <dbReference type="ARBA" id="ARBA00004123"/>
    </source>
</evidence>
<accession>A0A9P8P7X7</accession>
<feature type="binding site" evidence="17">
    <location>
        <position position="258"/>
    </location>
    <ligand>
        <name>a divalent metal cation</name>
        <dbReference type="ChEBI" id="CHEBI:60240"/>
    </ligand>
</feature>
<keyword evidence="7" id="KW-0678">Repressor</keyword>
<gene>
    <name evidence="19" type="ORF">WICMUC_005593</name>
</gene>
<evidence type="ECO:0000256" key="1">
    <source>
        <dbReference type="ARBA" id="ARBA00001968"/>
    </source>
</evidence>
<keyword evidence="11 14" id="KW-0805">Transcription regulation</keyword>
<keyword evidence="5" id="KW-0158">Chromosome</keyword>
<keyword evidence="8 17" id="KW-0479">Metal-binding</keyword>
<reference evidence="19" key="2">
    <citation type="submission" date="2021-01" db="EMBL/GenBank/DDBJ databases">
        <authorList>
            <person name="Schikora-Tamarit M.A."/>
        </authorList>
    </citation>
    <scope>NUCLEOTIDE SEQUENCE</scope>
    <source>
        <strain evidence="19">CBS6341</strain>
    </source>
</reference>
<dbReference type="InterPro" id="IPR003084">
    <property type="entry name" value="HDAC_I/II"/>
</dbReference>
<feature type="binding site" evidence="16">
    <location>
        <position position="231"/>
    </location>
    <ligand>
        <name>substrate</name>
    </ligand>
</feature>
<evidence type="ECO:0000256" key="10">
    <source>
        <dbReference type="ARBA" id="ARBA00022853"/>
    </source>
</evidence>
<evidence type="ECO:0000256" key="15">
    <source>
        <dbReference type="PIRSR" id="PIRSR037913-1"/>
    </source>
</evidence>
<dbReference type="InterPro" id="IPR023696">
    <property type="entry name" value="Ureohydrolase_dom_sf"/>
</dbReference>
<dbReference type="GO" id="GO:0046872">
    <property type="term" value="F:metal ion binding"/>
    <property type="evidence" value="ECO:0007669"/>
    <property type="project" value="UniProtKB-KW"/>
</dbReference>
<comment type="similarity">
    <text evidence="14">Belongs to the histone deacetylase family. HD Type 1 subfamily.</text>
</comment>
<evidence type="ECO:0000256" key="8">
    <source>
        <dbReference type="ARBA" id="ARBA00022723"/>
    </source>
</evidence>
<evidence type="ECO:0000256" key="13">
    <source>
        <dbReference type="ARBA" id="ARBA00023242"/>
    </source>
</evidence>
<feature type="domain" description="Histone deacetylase" evidence="18">
    <location>
        <begin position="68"/>
        <end position="400"/>
    </location>
</feature>
<keyword evidence="13 14" id="KW-0539">Nucleus</keyword>
<protein>
    <recommendedName>
        <fullName evidence="14">Histone deacetylase</fullName>
        <ecNumber evidence="14">3.5.1.98</ecNumber>
    </recommendedName>
</protein>
<dbReference type="GO" id="GO:0010557">
    <property type="term" value="P:positive regulation of macromolecule biosynthetic process"/>
    <property type="evidence" value="ECO:0007669"/>
    <property type="project" value="UniProtKB-ARBA"/>
</dbReference>
<dbReference type="InterPro" id="IPR037138">
    <property type="entry name" value="His_deacetylse_dom_sf"/>
</dbReference>
<evidence type="ECO:0000313" key="19">
    <source>
        <dbReference type="EMBL" id="KAH3666609.1"/>
    </source>
</evidence>
<feature type="binding site" evidence="16">
    <location>
        <position position="175"/>
    </location>
    <ligand>
        <name>substrate</name>
    </ligand>
</feature>
<comment type="catalytic activity">
    <reaction evidence="14">
        <text>N(6)-acetyl-L-lysyl-[histone] + H2O = L-lysyl-[histone] + acetate</text>
        <dbReference type="Rhea" id="RHEA:58196"/>
        <dbReference type="Rhea" id="RHEA-COMP:9845"/>
        <dbReference type="Rhea" id="RHEA-COMP:11338"/>
        <dbReference type="ChEBI" id="CHEBI:15377"/>
        <dbReference type="ChEBI" id="CHEBI:29969"/>
        <dbReference type="ChEBI" id="CHEBI:30089"/>
        <dbReference type="ChEBI" id="CHEBI:61930"/>
        <dbReference type="EC" id="3.5.1.98"/>
    </reaction>
</comment>
<comment type="subcellular location">
    <subcellularLocation>
        <location evidence="3">Chromosome</location>
    </subcellularLocation>
    <subcellularLocation>
        <location evidence="4">Cytoplasm</location>
    </subcellularLocation>
    <subcellularLocation>
        <location evidence="2 14">Nucleus</location>
    </subcellularLocation>
</comment>
<evidence type="ECO:0000256" key="11">
    <source>
        <dbReference type="ARBA" id="ARBA00023015"/>
    </source>
</evidence>
<name>A0A9P8P7X7_9ASCO</name>
<keyword evidence="10 14" id="KW-0156">Chromatin regulator</keyword>
<evidence type="ECO:0000256" key="7">
    <source>
        <dbReference type="ARBA" id="ARBA00022491"/>
    </source>
</evidence>
<dbReference type="InterPro" id="IPR023801">
    <property type="entry name" value="His_deacetylse_dom"/>
</dbReference>
<dbReference type="PANTHER" id="PTHR10625:SF14">
    <property type="entry name" value="HISTONE DEACETYLASE 8"/>
    <property type="match status" value="1"/>
</dbReference>
<evidence type="ECO:0000259" key="18">
    <source>
        <dbReference type="Pfam" id="PF00850"/>
    </source>
</evidence>
<evidence type="ECO:0000256" key="14">
    <source>
        <dbReference type="PIRNR" id="PIRNR037913"/>
    </source>
</evidence>
<feature type="binding site" evidence="16">
    <location>
        <position position="386"/>
    </location>
    <ligand>
        <name>substrate</name>
    </ligand>
</feature>
<evidence type="ECO:0000256" key="4">
    <source>
        <dbReference type="ARBA" id="ARBA00004496"/>
    </source>
</evidence>
<dbReference type="SUPFAM" id="SSF52768">
    <property type="entry name" value="Arginase/deacetylase"/>
    <property type="match status" value="1"/>
</dbReference>
<feature type="binding site" evidence="17">
    <location>
        <position position="347"/>
    </location>
    <ligand>
        <name>a divalent metal cation</name>
        <dbReference type="ChEBI" id="CHEBI:60240"/>
    </ligand>
</feature>
<dbReference type="PRINTS" id="PR01270">
    <property type="entry name" value="HDASUPER"/>
</dbReference>
<evidence type="ECO:0000256" key="12">
    <source>
        <dbReference type="ARBA" id="ARBA00023163"/>
    </source>
</evidence>
<keyword evidence="12 14" id="KW-0804">Transcription</keyword>
<dbReference type="GO" id="GO:0141221">
    <property type="term" value="F:histone deacetylase activity, hydrolytic mechanism"/>
    <property type="evidence" value="ECO:0007669"/>
    <property type="project" value="UniProtKB-EC"/>
</dbReference>
<evidence type="ECO:0000256" key="5">
    <source>
        <dbReference type="ARBA" id="ARBA00022454"/>
    </source>
</evidence>
<evidence type="ECO:0000256" key="6">
    <source>
        <dbReference type="ARBA" id="ARBA00022490"/>
    </source>
</evidence>
<evidence type="ECO:0000256" key="16">
    <source>
        <dbReference type="PIRSR" id="PIRSR037913-2"/>
    </source>
</evidence>
<dbReference type="GO" id="GO:0005694">
    <property type="term" value="C:chromosome"/>
    <property type="evidence" value="ECO:0007669"/>
    <property type="project" value="UniProtKB-SubCell"/>
</dbReference>
<comment type="cofactor">
    <cofactor evidence="1">
        <name>a divalent metal cation</name>
        <dbReference type="ChEBI" id="CHEBI:60240"/>
    </cofactor>
</comment>
<keyword evidence="20" id="KW-1185">Reference proteome</keyword>
<keyword evidence="6" id="KW-0963">Cytoplasm</keyword>
<evidence type="ECO:0000313" key="20">
    <source>
        <dbReference type="Proteomes" id="UP000769528"/>
    </source>
</evidence>
<keyword evidence="9 14" id="KW-0378">Hydrolase</keyword>
<dbReference type="EMBL" id="JAEUBF010001424">
    <property type="protein sequence ID" value="KAH3666609.1"/>
    <property type="molecule type" value="Genomic_DNA"/>
</dbReference>
<dbReference type="Proteomes" id="UP000769528">
    <property type="component" value="Unassembled WGS sequence"/>
</dbReference>
<dbReference type="Pfam" id="PF00850">
    <property type="entry name" value="Hist_deacetyl"/>
    <property type="match status" value="1"/>
</dbReference>
<dbReference type="GO" id="GO:0005634">
    <property type="term" value="C:nucleus"/>
    <property type="evidence" value="ECO:0007669"/>
    <property type="project" value="UniProtKB-SubCell"/>
</dbReference>
<organism evidence="19 20">
    <name type="scientific">Wickerhamomyces mucosus</name>
    <dbReference type="NCBI Taxonomy" id="1378264"/>
    <lineage>
        <taxon>Eukaryota</taxon>
        <taxon>Fungi</taxon>
        <taxon>Dikarya</taxon>
        <taxon>Ascomycota</taxon>
        <taxon>Saccharomycotina</taxon>
        <taxon>Saccharomycetes</taxon>
        <taxon>Phaffomycetales</taxon>
        <taxon>Wickerhamomycetaceae</taxon>
        <taxon>Wickerhamomyces</taxon>
    </lineage>
</organism>